<dbReference type="Proteomes" id="UP000321794">
    <property type="component" value="Unassembled WGS sequence"/>
</dbReference>
<evidence type="ECO:0000313" key="3">
    <source>
        <dbReference type="Proteomes" id="UP000321794"/>
    </source>
</evidence>
<evidence type="ECO:0000256" key="1">
    <source>
        <dbReference type="SAM" id="SignalP"/>
    </source>
</evidence>
<organism evidence="2 3">
    <name type="scientific">Levilactobacillus zymae</name>
    <dbReference type="NCBI Taxonomy" id="267363"/>
    <lineage>
        <taxon>Bacteria</taxon>
        <taxon>Bacillati</taxon>
        <taxon>Bacillota</taxon>
        <taxon>Bacilli</taxon>
        <taxon>Lactobacillales</taxon>
        <taxon>Lactobacillaceae</taxon>
        <taxon>Levilactobacillus</taxon>
    </lineage>
</organism>
<keyword evidence="3" id="KW-1185">Reference proteome</keyword>
<keyword evidence="1" id="KW-0732">Signal</keyword>
<evidence type="ECO:0000313" key="2">
    <source>
        <dbReference type="EMBL" id="GEO71676.1"/>
    </source>
</evidence>
<sequence length="169" mass="19712">MKISRYAGVFAGMLVASVFAVAPTTTANAKTKLATNPYVLRHHKYWYSRQYSSGHYTYHRLHFTRHAVQLAWKSRLKGQWHHSQIKAKYYSIAKRQHGYYCFGTRNSDDTTYVKPQWKNFGGKRHWTLGNFDVSNGNGGYQMSAPYTVWIYTTYLTHNAWYTTTSTTPF</sequence>
<dbReference type="EMBL" id="BJZK01000007">
    <property type="protein sequence ID" value="GEO71676.1"/>
    <property type="molecule type" value="Genomic_DNA"/>
</dbReference>
<name>A0ABQ0WX37_9LACO</name>
<feature type="signal peptide" evidence="1">
    <location>
        <begin position="1"/>
        <end position="22"/>
    </location>
</feature>
<dbReference type="RefSeq" id="WP_057731351.1">
    <property type="nucleotide sequence ID" value="NZ_BJZK01000007.1"/>
</dbReference>
<proteinExistence type="predicted"/>
<accession>A0ABQ0WX37</accession>
<protein>
    <recommendedName>
        <fullName evidence="4">D-alanyl-D-alanine carboxypeptidase</fullName>
    </recommendedName>
</protein>
<reference evidence="2 3" key="1">
    <citation type="submission" date="2019-07" db="EMBL/GenBank/DDBJ databases">
        <title>Whole genome shotgun sequence of Lactobacillus zymae NBRC 107157.</title>
        <authorList>
            <person name="Hosoyama A."/>
            <person name="Uohara A."/>
            <person name="Ohji S."/>
            <person name="Ichikawa N."/>
        </authorList>
    </citation>
    <scope>NUCLEOTIDE SEQUENCE [LARGE SCALE GENOMIC DNA]</scope>
    <source>
        <strain evidence="2 3">NBRC 107157</strain>
    </source>
</reference>
<evidence type="ECO:0008006" key="4">
    <source>
        <dbReference type="Google" id="ProtNLM"/>
    </source>
</evidence>
<feature type="chain" id="PRO_5045358510" description="D-alanyl-D-alanine carboxypeptidase" evidence="1">
    <location>
        <begin position="23"/>
        <end position="169"/>
    </location>
</feature>
<comment type="caution">
    <text evidence="2">The sequence shown here is derived from an EMBL/GenBank/DDBJ whole genome shotgun (WGS) entry which is preliminary data.</text>
</comment>
<gene>
    <name evidence="2" type="ORF">LZY01_08440</name>
</gene>